<proteinExistence type="predicted"/>
<feature type="region of interest" description="Disordered" evidence="1">
    <location>
        <begin position="174"/>
        <end position="193"/>
    </location>
</feature>
<dbReference type="AlphaFoldDB" id="A0ABC8AYK4"/>
<reference evidence="2 3" key="1">
    <citation type="submission" date="2016-10" db="EMBL/GenBank/DDBJ databases">
        <title>Genome sequence of Nocardia seriolae strain EM150506, isolated from Anguila japonica.</title>
        <authorList>
            <person name="Han H.-J."/>
        </authorList>
    </citation>
    <scope>NUCLEOTIDE SEQUENCE [LARGE SCALE GENOMIC DNA]</scope>
    <source>
        <strain evidence="2 3">EM150506</strain>
    </source>
</reference>
<gene>
    <name evidence="2" type="ORF">NS506_05313</name>
</gene>
<feature type="region of interest" description="Disordered" evidence="1">
    <location>
        <begin position="25"/>
        <end position="163"/>
    </location>
</feature>
<name>A0ABC8AYK4_9NOCA</name>
<organism evidence="2 3">
    <name type="scientific">Nocardia seriolae</name>
    <dbReference type="NCBI Taxonomy" id="37332"/>
    <lineage>
        <taxon>Bacteria</taxon>
        <taxon>Bacillati</taxon>
        <taxon>Actinomycetota</taxon>
        <taxon>Actinomycetes</taxon>
        <taxon>Mycobacteriales</taxon>
        <taxon>Nocardiaceae</taxon>
        <taxon>Nocardia</taxon>
    </lineage>
</organism>
<dbReference type="EMBL" id="CP017839">
    <property type="protein sequence ID" value="APA99359.1"/>
    <property type="molecule type" value="Genomic_DNA"/>
</dbReference>
<feature type="compositionally biased region" description="Low complexity" evidence="1">
    <location>
        <begin position="25"/>
        <end position="53"/>
    </location>
</feature>
<feature type="compositionally biased region" description="Low complexity" evidence="1">
    <location>
        <begin position="143"/>
        <end position="162"/>
    </location>
</feature>
<evidence type="ECO:0000313" key="2">
    <source>
        <dbReference type="EMBL" id="APA99359.1"/>
    </source>
</evidence>
<sequence length="246" mass="26063">MFDDSYLDRTRQAHLVLRGRWPLARRWSSASSQRSDSPATAARVRGARTVPGVNSCSNGPGDSRSGRLSPPPTVNSRKAARASGRGGREGTRATSLPTMTSPGSKSSFRSSRKMGPMGADSSCGCPTLHGISIPAHVSDGPGRPSARTTPSRSPTRATPDSTIGLFTPVATARHRTRGTQTSSGSVIPTRSSSSGRVFNWTRRLLSHHRDGSGFRWLVIMACGNTTRDMNFGGRGLGRSSDIGENG</sequence>
<dbReference type="KEGG" id="nsr:NS506_05313"/>
<accession>A0ABC8AYK4</accession>
<protein>
    <submittedName>
        <fullName evidence="2">Uncharacterized protein</fullName>
    </submittedName>
</protein>
<dbReference type="Proteomes" id="UP000180166">
    <property type="component" value="Chromosome"/>
</dbReference>
<evidence type="ECO:0000256" key="1">
    <source>
        <dbReference type="SAM" id="MobiDB-lite"/>
    </source>
</evidence>
<evidence type="ECO:0000313" key="3">
    <source>
        <dbReference type="Proteomes" id="UP000180166"/>
    </source>
</evidence>
<feature type="compositionally biased region" description="Polar residues" evidence="1">
    <location>
        <begin position="178"/>
        <end position="193"/>
    </location>
</feature>